<dbReference type="PROSITE" id="PS51257">
    <property type="entry name" value="PROKAR_LIPOPROTEIN"/>
    <property type="match status" value="1"/>
</dbReference>
<feature type="domain" description="Filamentous haemagglutinin FhaB/tRNA nuclease CdiA-like TPS" evidence="3">
    <location>
        <begin position="44"/>
        <end position="157"/>
    </location>
</feature>
<dbReference type="SMART" id="SM00912">
    <property type="entry name" value="Haemagg_act"/>
    <property type="match status" value="1"/>
</dbReference>
<dbReference type="SUPFAM" id="SSF51126">
    <property type="entry name" value="Pectin lyase-like"/>
    <property type="match status" value="2"/>
</dbReference>
<evidence type="ECO:0000313" key="4">
    <source>
        <dbReference type="EMBL" id="MBW4543901.1"/>
    </source>
</evidence>
<keyword evidence="2" id="KW-0732">Signal</keyword>
<dbReference type="InterPro" id="IPR011050">
    <property type="entry name" value="Pectin_lyase_fold/virulence"/>
</dbReference>
<feature type="signal peptide" evidence="2">
    <location>
        <begin position="1"/>
        <end position="35"/>
    </location>
</feature>
<feature type="region of interest" description="Disordered" evidence="1">
    <location>
        <begin position="352"/>
        <end position="372"/>
    </location>
</feature>
<dbReference type="Proteomes" id="UP000753908">
    <property type="component" value="Unassembled WGS sequence"/>
</dbReference>
<dbReference type="InterPro" id="IPR008638">
    <property type="entry name" value="FhaB/CdiA-like_TPS"/>
</dbReference>
<proteinExistence type="predicted"/>
<dbReference type="Pfam" id="PF05860">
    <property type="entry name" value="TPS"/>
    <property type="match status" value="1"/>
</dbReference>
<evidence type="ECO:0000313" key="5">
    <source>
        <dbReference type="Proteomes" id="UP000753908"/>
    </source>
</evidence>
<evidence type="ECO:0000256" key="1">
    <source>
        <dbReference type="SAM" id="MobiDB-lite"/>
    </source>
</evidence>
<name>A0A951U9U3_9CYAN</name>
<reference evidence="4" key="2">
    <citation type="journal article" date="2022" name="Microbiol. Resour. Announc.">
        <title>Metagenome Sequencing to Explore Phylogenomics of Terrestrial Cyanobacteria.</title>
        <authorList>
            <person name="Ward R.D."/>
            <person name="Stajich J.E."/>
            <person name="Johansen J.R."/>
            <person name="Huntemann M."/>
            <person name="Clum A."/>
            <person name="Foster B."/>
            <person name="Foster B."/>
            <person name="Roux S."/>
            <person name="Palaniappan K."/>
            <person name="Varghese N."/>
            <person name="Mukherjee S."/>
            <person name="Reddy T.B.K."/>
            <person name="Daum C."/>
            <person name="Copeland A."/>
            <person name="Chen I.A."/>
            <person name="Ivanova N.N."/>
            <person name="Kyrpides N.C."/>
            <person name="Shapiro N."/>
            <person name="Eloe-Fadrosh E.A."/>
            <person name="Pietrasiak N."/>
        </authorList>
    </citation>
    <scope>NUCLEOTIDE SEQUENCE</scope>
    <source>
        <strain evidence="4">CPER-KK1</strain>
    </source>
</reference>
<reference evidence="4" key="1">
    <citation type="submission" date="2021-05" db="EMBL/GenBank/DDBJ databases">
        <authorList>
            <person name="Pietrasiak N."/>
            <person name="Ward R."/>
            <person name="Stajich J.E."/>
            <person name="Kurbessoian T."/>
        </authorList>
    </citation>
    <scope>NUCLEOTIDE SEQUENCE</scope>
    <source>
        <strain evidence="4">CPER-KK1</strain>
    </source>
</reference>
<dbReference type="AlphaFoldDB" id="A0A951U9U3"/>
<dbReference type="Gene3D" id="2.160.20.10">
    <property type="entry name" value="Single-stranded right-handed beta-helix, Pectin lyase-like"/>
    <property type="match status" value="2"/>
</dbReference>
<comment type="caution">
    <text evidence="4">The sequence shown here is derived from an EMBL/GenBank/DDBJ whole genome shotgun (WGS) entry which is preliminary data.</text>
</comment>
<dbReference type="EMBL" id="JAHHIF010000005">
    <property type="protein sequence ID" value="MBW4543901.1"/>
    <property type="molecule type" value="Genomic_DNA"/>
</dbReference>
<sequence length="801" mass="82453">MPQQRLSVVKSWQIWTAIALTGCLAIASWENDALAQVTPDETLGTQNSVVTPNVSINGTLTDRIDGGATRGANLFHSFEQFNIGEGQRVYFVNPVGIENILTRVTGTEPSALLGILGVDGRANLFFLNPNGIIFGEKGLLDVQGSFLATTANTIQFGNQGFFSGSTPEIPQLLAVNPSALFFNQIATQPITSHAHLQVPNGQSLLLLGGNVILNEGILKAGNGRVELGGLADSGSVGLNVNGNKLSLSFPDGVARADVSLTNQARVDASGEGGGFVQVQGERITLTDASAIVADTEGNQNGKGILIQASQFSIQDGSQVSASAIEESQGDSGGITVNASELVEVIGTRIIGQSGGTGGNDRPSRLASDAQGAGKAENLVINTGRLVVRNGGRISASTIDTTGGGSLIINASESVEVSGTSSQRQRPSSLTVQTRGVGQAGSLILNTGQLMVRDGAEVSASTFGTGGGGDIIINTFLSVEVSGTVMTRNGESPSRIVADTGRPLDSQDVGTIVGTGKGGSLNITTGQLIIRDGAEVTVSSQGLGNAGSLTIGADSILLENQGSLRGETASGLGGNITLDVQDLILMRDGSAIATTAANNGSGGNITLNAPFIVAVPSENSDIVANADQGFGGRIDLTATGIYGLEFREDLTTESDINASSNVTGQDGIVKINTPEIDPSSGLTNLPTDLVDASNQIAQNCRTGRTQVARNEFIITGRGGLPDNPSDALSTDTIWTDLRSTPRTTLSRASSQDVIAIANSTRKPLVEAQGWVINDKGKVVLMAQSFPVLAHSLWQTTGECPVP</sequence>
<dbReference type="InterPro" id="IPR012334">
    <property type="entry name" value="Pectin_lyas_fold"/>
</dbReference>
<evidence type="ECO:0000259" key="3">
    <source>
        <dbReference type="SMART" id="SM00912"/>
    </source>
</evidence>
<gene>
    <name evidence="4" type="ORF">KME25_05590</name>
</gene>
<evidence type="ECO:0000256" key="2">
    <source>
        <dbReference type="SAM" id="SignalP"/>
    </source>
</evidence>
<dbReference type="NCBIfam" id="TIGR01901">
    <property type="entry name" value="adhes_NPXG"/>
    <property type="match status" value="1"/>
</dbReference>
<feature type="chain" id="PRO_5038131634" evidence="2">
    <location>
        <begin position="36"/>
        <end position="801"/>
    </location>
</feature>
<protein>
    <submittedName>
        <fullName evidence="4">Filamentous hemagglutinin N-terminal domain-containing protein</fullName>
    </submittedName>
</protein>
<organism evidence="4 5">
    <name type="scientific">Symplocastrum torsivum CPER-KK1</name>
    <dbReference type="NCBI Taxonomy" id="450513"/>
    <lineage>
        <taxon>Bacteria</taxon>
        <taxon>Bacillati</taxon>
        <taxon>Cyanobacteriota</taxon>
        <taxon>Cyanophyceae</taxon>
        <taxon>Oscillatoriophycideae</taxon>
        <taxon>Oscillatoriales</taxon>
        <taxon>Microcoleaceae</taxon>
        <taxon>Symplocastrum</taxon>
    </lineage>
</organism>
<accession>A0A951U9U3</accession>